<dbReference type="Pfam" id="PF13280">
    <property type="entry name" value="WYL"/>
    <property type="match status" value="1"/>
</dbReference>
<evidence type="ECO:0000259" key="1">
    <source>
        <dbReference type="Pfam" id="PF13280"/>
    </source>
</evidence>
<dbReference type="Pfam" id="PF25583">
    <property type="entry name" value="WCX"/>
    <property type="match status" value="1"/>
</dbReference>
<dbReference type="PANTHER" id="PTHR34580:SF1">
    <property type="entry name" value="PROTEIN PAFC"/>
    <property type="match status" value="1"/>
</dbReference>
<gene>
    <name evidence="3" type="ORF">SAMN04515656_12130</name>
</gene>
<dbReference type="InterPro" id="IPR026881">
    <property type="entry name" value="WYL_dom"/>
</dbReference>
<sequence>MEPYQLVLKSSRWYLQGYCQKRQDYRLFRLSRVLHLQIQEEVFVPRDYQKPILDFAKPRATMQTKIKLRVHQSVMDRVLEFCPYEDFTPDGDGGYIVPFPFIENDYYYDILLSFGNKCECLEPLEIRTEMKGRIQALATLYEN</sequence>
<proteinExistence type="predicted"/>
<dbReference type="Proteomes" id="UP000199394">
    <property type="component" value="Unassembled WGS sequence"/>
</dbReference>
<dbReference type="EMBL" id="FNRK01000021">
    <property type="protein sequence ID" value="SEA68677.1"/>
    <property type="molecule type" value="Genomic_DNA"/>
</dbReference>
<organism evidence="3 4">
    <name type="scientific">Eubacterium aggregans</name>
    <dbReference type="NCBI Taxonomy" id="81409"/>
    <lineage>
        <taxon>Bacteria</taxon>
        <taxon>Bacillati</taxon>
        <taxon>Bacillota</taxon>
        <taxon>Clostridia</taxon>
        <taxon>Eubacteriales</taxon>
        <taxon>Eubacteriaceae</taxon>
        <taxon>Eubacterium</taxon>
    </lineage>
</organism>
<evidence type="ECO:0000259" key="2">
    <source>
        <dbReference type="Pfam" id="PF25583"/>
    </source>
</evidence>
<accession>A0A1H4D7R4</accession>
<feature type="domain" description="WYL" evidence="1">
    <location>
        <begin position="1"/>
        <end position="37"/>
    </location>
</feature>
<dbReference type="PROSITE" id="PS52050">
    <property type="entry name" value="WYL"/>
    <property type="match status" value="1"/>
</dbReference>
<dbReference type="STRING" id="81409.SAMN04515656_12130"/>
<feature type="domain" description="WCX" evidence="2">
    <location>
        <begin position="64"/>
        <end position="138"/>
    </location>
</feature>
<keyword evidence="4" id="KW-1185">Reference proteome</keyword>
<reference evidence="3 4" key="1">
    <citation type="submission" date="2016-10" db="EMBL/GenBank/DDBJ databases">
        <authorList>
            <person name="de Groot N.N."/>
        </authorList>
    </citation>
    <scope>NUCLEOTIDE SEQUENCE [LARGE SCALE GENOMIC DNA]</scope>
    <source>
        <strain evidence="3 4">SR12</strain>
    </source>
</reference>
<protein>
    <submittedName>
        <fullName evidence="3">WYL domain-containing protein</fullName>
    </submittedName>
</protein>
<dbReference type="InterPro" id="IPR051534">
    <property type="entry name" value="CBASS_pafABC_assoc_protein"/>
</dbReference>
<evidence type="ECO:0000313" key="4">
    <source>
        <dbReference type="Proteomes" id="UP000199394"/>
    </source>
</evidence>
<dbReference type="AlphaFoldDB" id="A0A1H4D7R4"/>
<evidence type="ECO:0000313" key="3">
    <source>
        <dbReference type="EMBL" id="SEA68677.1"/>
    </source>
</evidence>
<dbReference type="InterPro" id="IPR057727">
    <property type="entry name" value="WCX_dom"/>
</dbReference>
<name>A0A1H4D7R4_9FIRM</name>
<dbReference type="PANTHER" id="PTHR34580">
    <property type="match status" value="1"/>
</dbReference>